<evidence type="ECO:0000313" key="1">
    <source>
        <dbReference type="EMBL" id="JAH75302.1"/>
    </source>
</evidence>
<sequence>MDGRSALYLCTRMPICRCLSVDASVDGRYRTSF</sequence>
<proteinExistence type="predicted"/>
<reference evidence="1" key="1">
    <citation type="submission" date="2014-11" db="EMBL/GenBank/DDBJ databases">
        <authorList>
            <person name="Amaro Gonzalez C."/>
        </authorList>
    </citation>
    <scope>NUCLEOTIDE SEQUENCE</scope>
</reference>
<accession>A0A0E9VB83</accession>
<dbReference type="AlphaFoldDB" id="A0A0E9VB83"/>
<reference evidence="1" key="2">
    <citation type="journal article" date="2015" name="Fish Shellfish Immunol.">
        <title>Early steps in the European eel (Anguilla anguilla)-Vibrio vulnificus interaction in the gills: Role of the RtxA13 toxin.</title>
        <authorList>
            <person name="Callol A."/>
            <person name="Pajuelo D."/>
            <person name="Ebbesson L."/>
            <person name="Teles M."/>
            <person name="MacKenzie S."/>
            <person name="Amaro C."/>
        </authorList>
    </citation>
    <scope>NUCLEOTIDE SEQUENCE</scope>
</reference>
<protein>
    <submittedName>
        <fullName evidence="1">Uncharacterized protein</fullName>
    </submittedName>
</protein>
<name>A0A0E9VB83_ANGAN</name>
<dbReference type="EMBL" id="GBXM01033275">
    <property type="protein sequence ID" value="JAH75302.1"/>
    <property type="molecule type" value="Transcribed_RNA"/>
</dbReference>
<organism evidence="1">
    <name type="scientific">Anguilla anguilla</name>
    <name type="common">European freshwater eel</name>
    <name type="synonym">Muraena anguilla</name>
    <dbReference type="NCBI Taxonomy" id="7936"/>
    <lineage>
        <taxon>Eukaryota</taxon>
        <taxon>Metazoa</taxon>
        <taxon>Chordata</taxon>
        <taxon>Craniata</taxon>
        <taxon>Vertebrata</taxon>
        <taxon>Euteleostomi</taxon>
        <taxon>Actinopterygii</taxon>
        <taxon>Neopterygii</taxon>
        <taxon>Teleostei</taxon>
        <taxon>Anguilliformes</taxon>
        <taxon>Anguillidae</taxon>
        <taxon>Anguilla</taxon>
    </lineage>
</organism>